<proteinExistence type="predicted"/>
<dbReference type="EMBL" id="MIFZ01000245">
    <property type="protein sequence ID" value="OSY51196.1"/>
    <property type="molecule type" value="Genomic_DNA"/>
</dbReference>
<dbReference type="Proteomes" id="UP000194318">
    <property type="component" value="Unassembled WGS sequence"/>
</dbReference>
<evidence type="ECO:0000313" key="3">
    <source>
        <dbReference type="EMBL" id="OSY51098.1"/>
    </source>
</evidence>
<dbReference type="EMBL" id="MIFZ01000246">
    <property type="protein sequence ID" value="OSY51098.1"/>
    <property type="molecule type" value="Genomic_DNA"/>
</dbReference>
<accession>A0A1Y2NQ81</accession>
<dbReference type="AlphaFoldDB" id="A0A1Y2NQ81"/>
<keyword evidence="6" id="KW-1185">Reference proteome</keyword>
<dbReference type="EMBL" id="ASYR01000045">
    <property type="protein sequence ID" value="KAF0646856.1"/>
    <property type="molecule type" value="Genomic_DNA"/>
</dbReference>
<evidence type="ECO:0000313" key="4">
    <source>
        <dbReference type="EMBL" id="OSY51196.1"/>
    </source>
</evidence>
<dbReference type="EMBL" id="MIFZ01000315">
    <property type="protein sequence ID" value="OSY49653.1"/>
    <property type="molecule type" value="Genomic_DNA"/>
</dbReference>
<protein>
    <submittedName>
        <fullName evidence="2">Uncharacterized protein</fullName>
    </submittedName>
</protein>
<organism evidence="2 5">
    <name type="scientific">Streptomyces fradiae ATCC 10745 = DSM 40063</name>
    <dbReference type="NCBI Taxonomy" id="1319510"/>
    <lineage>
        <taxon>Bacteria</taxon>
        <taxon>Bacillati</taxon>
        <taxon>Actinomycetota</taxon>
        <taxon>Actinomycetes</taxon>
        <taxon>Kitasatosporales</taxon>
        <taxon>Streptomycetaceae</taxon>
        <taxon>Streptomyces</taxon>
    </lineage>
</organism>
<dbReference type="Proteomes" id="UP000731519">
    <property type="component" value="Unassembled WGS sequence"/>
</dbReference>
<name>A0A1Y2NQ81_STRFR</name>
<evidence type="ECO:0000313" key="1">
    <source>
        <dbReference type="EMBL" id="KAF0646856.1"/>
    </source>
</evidence>
<gene>
    <name evidence="4" type="ORF">BG846_03178</name>
    <name evidence="3" type="ORF">BG846_03196</name>
    <name evidence="2" type="ORF">BG846_04793</name>
    <name evidence="1" type="ORF">K701_26525</name>
</gene>
<reference evidence="2 5" key="2">
    <citation type="submission" date="2016-09" db="EMBL/GenBank/DDBJ databases">
        <title>Streptomyces fradiae DSM40063, a candidate organism with high potential of specific P450 cytochromes.</title>
        <authorList>
            <person name="Grumaz C."/>
            <person name="Vainshtein Y."/>
            <person name="Kirstahler P."/>
            <person name="Sohn K."/>
        </authorList>
    </citation>
    <scope>NUCLEOTIDE SEQUENCE [LARGE SCALE GENOMIC DNA]</scope>
    <source>
        <strain evidence="2 5">DSM 40063</strain>
    </source>
</reference>
<evidence type="ECO:0000313" key="2">
    <source>
        <dbReference type="EMBL" id="OSY49653.1"/>
    </source>
</evidence>
<evidence type="ECO:0000313" key="5">
    <source>
        <dbReference type="Proteomes" id="UP000194318"/>
    </source>
</evidence>
<reference evidence="1 6" key="1">
    <citation type="submission" date="2013-05" db="EMBL/GenBank/DDBJ databases">
        <title>Genome Sequence of Streptomyces fradiae.</title>
        <authorList>
            <person name="Kirby R."/>
        </authorList>
    </citation>
    <scope>NUCLEOTIDE SEQUENCE [LARGE SCALE GENOMIC DNA]</scope>
    <source>
        <strain evidence="1 6">ATCC 10745</strain>
    </source>
</reference>
<sequence>MLPDGTEVKLIPAVSGSSPPSDWSGQQLTFAVLGGVGRTASLTGVFF</sequence>
<comment type="caution">
    <text evidence="2">The sequence shown here is derived from an EMBL/GenBank/DDBJ whole genome shotgun (WGS) entry which is preliminary data.</text>
</comment>
<evidence type="ECO:0000313" key="6">
    <source>
        <dbReference type="Proteomes" id="UP000731519"/>
    </source>
</evidence>